<name>A0ABY3TC09_9MICO</name>
<dbReference type="Proteomes" id="UP001649473">
    <property type="component" value="Chromosome"/>
</dbReference>
<proteinExistence type="predicted"/>
<protein>
    <recommendedName>
        <fullName evidence="4">MarR family transcriptional regulator</fullName>
    </recommendedName>
</protein>
<feature type="region of interest" description="Disordered" evidence="1">
    <location>
        <begin position="1"/>
        <end position="25"/>
    </location>
</feature>
<evidence type="ECO:0008006" key="4">
    <source>
        <dbReference type="Google" id="ProtNLM"/>
    </source>
</evidence>
<reference evidence="3" key="1">
    <citation type="submission" date="2024-08" db="EMBL/GenBank/DDBJ databases">
        <title>Description of the novel species Clavibacter lycopersicum isolated from tomato seeds.</title>
        <authorList>
            <person name="Arizala E.D."/>
            <person name="Dobhal S."/>
            <person name="Alvarez A."/>
            <person name="Arif M."/>
        </authorList>
    </citation>
    <scope>NUCLEOTIDE SEQUENCE [LARGE SCALE GENOMIC DNA]</scope>
    <source>
        <strain evidence="3">A6099</strain>
    </source>
</reference>
<evidence type="ECO:0000313" key="2">
    <source>
        <dbReference type="EMBL" id="UKF24803.1"/>
    </source>
</evidence>
<gene>
    <name evidence="2" type="ORF">KYT88_13950</name>
</gene>
<dbReference type="RefSeq" id="WP_156032179.1">
    <property type="nucleotide sequence ID" value="NZ_CP083439.1"/>
</dbReference>
<evidence type="ECO:0000313" key="3">
    <source>
        <dbReference type="Proteomes" id="UP001649473"/>
    </source>
</evidence>
<evidence type="ECO:0000256" key="1">
    <source>
        <dbReference type="SAM" id="MobiDB-lite"/>
    </source>
</evidence>
<dbReference type="EMBL" id="CP083439">
    <property type="protein sequence ID" value="UKF24803.1"/>
    <property type="molecule type" value="Genomic_DNA"/>
</dbReference>
<organism evidence="2 3">
    <name type="scientific">Clavibacter seminis</name>
    <dbReference type="NCBI Taxonomy" id="2860285"/>
    <lineage>
        <taxon>Bacteria</taxon>
        <taxon>Bacillati</taxon>
        <taxon>Actinomycetota</taxon>
        <taxon>Actinomycetes</taxon>
        <taxon>Micrococcales</taxon>
        <taxon>Microbacteriaceae</taxon>
        <taxon>Clavibacter</taxon>
    </lineage>
</organism>
<sequence>MARSESEEKAVGVSRPGTEVDSPRAARVASVEETMGVARILANRHAELLRRLA</sequence>
<accession>A0ABY3TC09</accession>
<feature type="compositionally biased region" description="Basic and acidic residues" evidence="1">
    <location>
        <begin position="1"/>
        <end position="10"/>
    </location>
</feature>
<keyword evidence="3" id="KW-1185">Reference proteome</keyword>